<accession>U9SL36</accession>
<dbReference type="AlphaFoldDB" id="U9SL36"/>
<proteinExistence type="predicted"/>
<sequence>MKNQMKQQLPAIKEWIENIRLPSNGKAAGPSQISIKRDKEYAEELYSQNTMKDYYYDIDKWMIKINNFYKCEVEDCYKSPIKTINDTIEWTEEIKQPWELNGEFTWSLII</sequence>
<gene>
    <name evidence="1" type="ORF">GLOINDRAFT_13255</name>
</gene>
<dbReference type="EMBL" id="KI300951">
    <property type="protein sequence ID" value="ERZ95811.1"/>
    <property type="molecule type" value="Genomic_DNA"/>
</dbReference>
<evidence type="ECO:0000313" key="1">
    <source>
        <dbReference type="EMBL" id="ERZ95811.1"/>
    </source>
</evidence>
<name>U9SL36_RHIID</name>
<organism evidence="1">
    <name type="scientific">Rhizophagus irregularis (strain DAOM 181602 / DAOM 197198 / MUCL 43194)</name>
    <name type="common">Arbuscular mycorrhizal fungus</name>
    <name type="synonym">Glomus intraradices</name>
    <dbReference type="NCBI Taxonomy" id="747089"/>
    <lineage>
        <taxon>Eukaryota</taxon>
        <taxon>Fungi</taxon>
        <taxon>Fungi incertae sedis</taxon>
        <taxon>Mucoromycota</taxon>
        <taxon>Glomeromycotina</taxon>
        <taxon>Glomeromycetes</taxon>
        <taxon>Glomerales</taxon>
        <taxon>Glomeraceae</taxon>
        <taxon>Rhizophagus</taxon>
    </lineage>
</organism>
<dbReference type="HOGENOM" id="CLU_2172415_0_0_1"/>
<reference evidence="1" key="1">
    <citation type="submission" date="2013-07" db="EMBL/GenBank/DDBJ databases">
        <title>The genome of an arbuscular mycorrhizal fungus provides insights into the evolution of the oldest plant symbiosis.</title>
        <authorList>
            <consortium name="DOE Joint Genome Institute"/>
            <person name="Tisserant E."/>
            <person name="Malbreil M."/>
            <person name="Kuo A."/>
            <person name="Kohler A."/>
            <person name="Symeonidi A."/>
            <person name="Balestrini R."/>
            <person name="Charron P."/>
            <person name="Duensing N."/>
            <person name="Frei-dit-Frey N."/>
            <person name="Gianinazzi-Pearson V."/>
            <person name="Gilbert B."/>
            <person name="Handa Y."/>
            <person name="Hijri M."/>
            <person name="Kaul R."/>
            <person name="Kawaguchi M."/>
            <person name="Krajinski F."/>
            <person name="Lammers P."/>
            <person name="Lapierre D."/>
            <person name="Masclaux F.G."/>
            <person name="Murat C."/>
            <person name="Morin E."/>
            <person name="Ndikumana S."/>
            <person name="Pagni M."/>
            <person name="Petitpierre D."/>
            <person name="Requena N."/>
            <person name="Rosikiewicz P."/>
            <person name="Riley R."/>
            <person name="Saito K."/>
            <person name="San Clemente H."/>
            <person name="Shapiro H."/>
            <person name="van Tuinen D."/>
            <person name="Becard G."/>
            <person name="Bonfante P."/>
            <person name="Paszkowski U."/>
            <person name="Shachar-Hill Y."/>
            <person name="Young J.P."/>
            <person name="Sanders I.R."/>
            <person name="Henrissat B."/>
            <person name="Rensing S.A."/>
            <person name="Grigoriev I.V."/>
            <person name="Corradi N."/>
            <person name="Roux C."/>
            <person name="Martin F."/>
        </authorList>
    </citation>
    <scope>NUCLEOTIDE SEQUENCE</scope>
    <source>
        <strain evidence="1">DAOM 197198</strain>
    </source>
</reference>
<protein>
    <submittedName>
        <fullName evidence="1">Uncharacterized protein</fullName>
    </submittedName>
</protein>